<dbReference type="RefSeq" id="WP_115362487.1">
    <property type="nucleotide sequence ID" value="NZ_QDKL01000003.1"/>
</dbReference>
<accession>A0ABY0IC82</accession>
<comment type="caution">
    <text evidence="2">The sequence shown here is derived from an EMBL/GenBank/DDBJ whole genome shotgun (WGS) entry which is preliminary data.</text>
</comment>
<organism evidence="2 3">
    <name type="scientific">Halobacteriovorax vibrionivorans</name>
    <dbReference type="NCBI Taxonomy" id="2152716"/>
    <lineage>
        <taxon>Bacteria</taxon>
        <taxon>Pseudomonadati</taxon>
        <taxon>Bdellovibrionota</taxon>
        <taxon>Bacteriovoracia</taxon>
        <taxon>Bacteriovoracales</taxon>
        <taxon>Halobacteriovoraceae</taxon>
        <taxon>Halobacteriovorax</taxon>
    </lineage>
</organism>
<feature type="region of interest" description="Disordered" evidence="1">
    <location>
        <begin position="39"/>
        <end position="60"/>
    </location>
</feature>
<evidence type="ECO:0000313" key="2">
    <source>
        <dbReference type="EMBL" id="RZF20556.1"/>
    </source>
</evidence>
<gene>
    <name evidence="2" type="ORF">DAY19_11260</name>
</gene>
<dbReference type="EMBL" id="QDKL01000003">
    <property type="protein sequence ID" value="RZF20556.1"/>
    <property type="molecule type" value="Genomic_DNA"/>
</dbReference>
<dbReference type="Proteomes" id="UP000443582">
    <property type="component" value="Unassembled WGS sequence"/>
</dbReference>
<feature type="compositionally biased region" description="Basic and acidic residues" evidence="1">
    <location>
        <begin position="39"/>
        <end position="51"/>
    </location>
</feature>
<protein>
    <recommendedName>
        <fullName evidence="4">Lipoprotein</fullName>
    </recommendedName>
</protein>
<dbReference type="PROSITE" id="PS51257">
    <property type="entry name" value="PROKAR_LIPOPROTEIN"/>
    <property type="match status" value="1"/>
</dbReference>
<reference evidence="3" key="1">
    <citation type="journal article" date="2019" name="Int. J. Syst. Evol. Microbiol.">
        <title>Halobacteriovorax valvorus sp. nov., a novel prokaryotic predator isolated from coastal seawater of China.</title>
        <authorList>
            <person name="Chen M.-X."/>
        </authorList>
    </citation>
    <scope>NUCLEOTIDE SEQUENCE [LARGE SCALE GENOMIC DNA]</scope>
    <source>
        <strain evidence="3">BL9</strain>
    </source>
</reference>
<evidence type="ECO:0000256" key="1">
    <source>
        <dbReference type="SAM" id="MobiDB-lite"/>
    </source>
</evidence>
<sequence length="60" mass="6691">MFRAITLCALLTFASCSTMHHGKSCSRDAKACCKSDKKKKDCCKKDGQCDRKSKKSQKKS</sequence>
<keyword evidence="3" id="KW-1185">Reference proteome</keyword>
<evidence type="ECO:0000313" key="3">
    <source>
        <dbReference type="Proteomes" id="UP000443582"/>
    </source>
</evidence>
<name>A0ABY0IC82_9BACT</name>
<evidence type="ECO:0008006" key="4">
    <source>
        <dbReference type="Google" id="ProtNLM"/>
    </source>
</evidence>
<proteinExistence type="predicted"/>